<dbReference type="InterPro" id="IPR036737">
    <property type="entry name" value="OmpA-like_sf"/>
</dbReference>
<keyword evidence="2 4" id="KW-0472">Membrane</keyword>
<dbReference type="InterPro" id="IPR050330">
    <property type="entry name" value="Bact_OuterMem_StrucFunc"/>
</dbReference>
<evidence type="ECO:0000313" key="8">
    <source>
        <dbReference type="EMBL" id="MCQ8276904.1"/>
    </source>
</evidence>
<dbReference type="PROSITE" id="PS51123">
    <property type="entry name" value="OMPA_2"/>
    <property type="match status" value="1"/>
</dbReference>
<evidence type="ECO:0000259" key="7">
    <source>
        <dbReference type="PROSITE" id="PS51123"/>
    </source>
</evidence>
<sequence length="167" mass="17644">MRFGKLPVATRLVLAALAAAPLAGCVGEGVAYGPPPPAPVVYVQPARYSLPADVLFAFDSATLRPEASAALAQTLAQIRQAIPTPAIRVEGNTDSIGSDSYNQRLSLQRAEAVARWLEANGIPPRAITTIGNGKSRPIAPNTLPDGRDNPQGRALNRRVDLIATPYR</sequence>
<comment type="subcellular location">
    <subcellularLocation>
        <location evidence="1">Cell outer membrane</location>
    </subcellularLocation>
</comment>
<keyword evidence="6" id="KW-0732">Signal</keyword>
<feature type="region of interest" description="Disordered" evidence="5">
    <location>
        <begin position="128"/>
        <end position="156"/>
    </location>
</feature>
<accession>A0ABT1W204</accession>
<feature type="chain" id="PRO_5045134482" evidence="6">
    <location>
        <begin position="32"/>
        <end position="167"/>
    </location>
</feature>
<dbReference type="RefSeq" id="WP_422862350.1">
    <property type="nucleotide sequence ID" value="NZ_JAMSKV010000001.1"/>
</dbReference>
<evidence type="ECO:0000313" key="9">
    <source>
        <dbReference type="Proteomes" id="UP001524587"/>
    </source>
</evidence>
<dbReference type="PANTHER" id="PTHR30329:SF21">
    <property type="entry name" value="LIPOPROTEIN YIAD-RELATED"/>
    <property type="match status" value="1"/>
</dbReference>
<keyword evidence="9" id="KW-1185">Reference proteome</keyword>
<dbReference type="InterPro" id="IPR006665">
    <property type="entry name" value="OmpA-like"/>
</dbReference>
<dbReference type="PRINTS" id="PR01021">
    <property type="entry name" value="OMPADOMAIN"/>
</dbReference>
<comment type="caution">
    <text evidence="8">The sequence shown here is derived from an EMBL/GenBank/DDBJ whole genome shotgun (WGS) entry which is preliminary data.</text>
</comment>
<feature type="signal peptide" evidence="6">
    <location>
        <begin position="1"/>
        <end position="31"/>
    </location>
</feature>
<reference evidence="8 9" key="1">
    <citation type="submission" date="2022-06" db="EMBL/GenBank/DDBJ databases">
        <title>Endosaccharibacter gen. nov., sp. nov., endophytic bacteria isolated from sugarcane.</title>
        <authorList>
            <person name="Pitiwittayakul N."/>
            <person name="Yukphan P."/>
            <person name="Charoenyingcharoen P."/>
            <person name="Tanasupawat S."/>
        </authorList>
    </citation>
    <scope>NUCLEOTIDE SEQUENCE [LARGE SCALE GENOMIC DNA]</scope>
    <source>
        <strain evidence="8 9">KSS8</strain>
    </source>
</reference>
<evidence type="ECO:0000256" key="4">
    <source>
        <dbReference type="PROSITE-ProRule" id="PRU00473"/>
    </source>
</evidence>
<dbReference type="InterPro" id="IPR006664">
    <property type="entry name" value="OMP_bac"/>
</dbReference>
<evidence type="ECO:0000256" key="3">
    <source>
        <dbReference type="ARBA" id="ARBA00023237"/>
    </source>
</evidence>
<evidence type="ECO:0000256" key="2">
    <source>
        <dbReference type="ARBA" id="ARBA00023136"/>
    </source>
</evidence>
<dbReference type="Gene3D" id="3.30.1330.60">
    <property type="entry name" value="OmpA-like domain"/>
    <property type="match status" value="1"/>
</dbReference>
<evidence type="ECO:0000256" key="1">
    <source>
        <dbReference type="ARBA" id="ARBA00004442"/>
    </source>
</evidence>
<proteinExistence type="predicted"/>
<dbReference type="PANTHER" id="PTHR30329">
    <property type="entry name" value="STATOR ELEMENT OF FLAGELLAR MOTOR COMPLEX"/>
    <property type="match status" value="1"/>
</dbReference>
<dbReference type="Pfam" id="PF00691">
    <property type="entry name" value="OmpA"/>
    <property type="match status" value="1"/>
</dbReference>
<feature type="domain" description="OmpA-like" evidence="7">
    <location>
        <begin position="43"/>
        <end position="167"/>
    </location>
</feature>
<evidence type="ECO:0000256" key="5">
    <source>
        <dbReference type="SAM" id="MobiDB-lite"/>
    </source>
</evidence>
<dbReference type="Proteomes" id="UP001524587">
    <property type="component" value="Unassembled WGS sequence"/>
</dbReference>
<name>A0ABT1W204_9PROT</name>
<dbReference type="CDD" id="cd07185">
    <property type="entry name" value="OmpA_C-like"/>
    <property type="match status" value="1"/>
</dbReference>
<keyword evidence="3" id="KW-0998">Cell outer membrane</keyword>
<dbReference type="SUPFAM" id="SSF103088">
    <property type="entry name" value="OmpA-like"/>
    <property type="match status" value="1"/>
</dbReference>
<gene>
    <name evidence="8" type="ORF">NFI95_00370</name>
</gene>
<organism evidence="8 9">
    <name type="scientific">Endosaccharibacter trunci</name>
    <dbReference type="NCBI Taxonomy" id="2812733"/>
    <lineage>
        <taxon>Bacteria</taxon>
        <taxon>Pseudomonadati</taxon>
        <taxon>Pseudomonadota</taxon>
        <taxon>Alphaproteobacteria</taxon>
        <taxon>Acetobacterales</taxon>
        <taxon>Acetobacteraceae</taxon>
        <taxon>Endosaccharibacter</taxon>
    </lineage>
</organism>
<protein>
    <submittedName>
        <fullName evidence="8">OmpA family protein</fullName>
    </submittedName>
</protein>
<evidence type="ECO:0000256" key="6">
    <source>
        <dbReference type="SAM" id="SignalP"/>
    </source>
</evidence>
<dbReference type="EMBL" id="JAMSKV010000001">
    <property type="protein sequence ID" value="MCQ8276904.1"/>
    <property type="molecule type" value="Genomic_DNA"/>
</dbReference>